<dbReference type="EMBL" id="CP022423">
    <property type="protein sequence ID" value="ASM77392.1"/>
    <property type="molecule type" value="Genomic_DNA"/>
</dbReference>
<keyword evidence="2" id="KW-1185">Reference proteome</keyword>
<evidence type="ECO:0000313" key="2">
    <source>
        <dbReference type="Proteomes" id="UP000199729"/>
    </source>
</evidence>
<sequence length="142" mass="15553">MEVGGHAGCFTPPSFPCAARHVSNPERSNANQHLVDKAPLPLWERGWGEGALPRTPPFPTGTRWLGLGFKKGGGVLRRLPPLPQPLSRKGRGGPWPPHHCTPATNLTRIKSFCHDALQHESLRPGSRVIPDVCLSWAFSFLD</sequence>
<dbReference type="AlphaFoldDB" id="A0A221KEC6"/>
<organism evidence="1 2">
    <name type="scientific">Vitreoscilla filiformis</name>
    <dbReference type="NCBI Taxonomy" id="63"/>
    <lineage>
        <taxon>Bacteria</taxon>
        <taxon>Pseudomonadati</taxon>
        <taxon>Pseudomonadota</taxon>
        <taxon>Betaproteobacteria</taxon>
        <taxon>Neisseriales</taxon>
        <taxon>Neisseriaceae</taxon>
        <taxon>Vitreoscilla</taxon>
    </lineage>
</organism>
<gene>
    <name evidence="1" type="ORF">VITFI_CDS1614</name>
</gene>
<protein>
    <submittedName>
        <fullName evidence="1">Uncharacterized protein</fullName>
    </submittedName>
</protein>
<evidence type="ECO:0000313" key="1">
    <source>
        <dbReference type="EMBL" id="ASM77392.1"/>
    </source>
</evidence>
<reference evidence="1 2" key="1">
    <citation type="submission" date="2017-07" db="EMBL/GenBank/DDBJ databases">
        <title>Complete Genome Sequence of the cosmetic ferment Vitreoscilla filiformis (ATCC15551).</title>
        <authorList>
            <person name="Contreras S."/>
            <person name="Sagory-Zalkind P."/>
            <person name="Blanquart H."/>
            <person name="Iltis A."/>
            <person name="Morand S.C."/>
        </authorList>
    </citation>
    <scope>NUCLEOTIDE SEQUENCE [LARGE SCALE GENOMIC DNA]</scope>
    <source>
        <strain evidence="1 2">ATCC 15551</strain>
    </source>
</reference>
<accession>A0A221KEC6</accession>
<dbReference type="Proteomes" id="UP000199729">
    <property type="component" value="Chromosome"/>
</dbReference>
<proteinExistence type="predicted"/>
<dbReference type="KEGG" id="vff:VITFI_CDS1614"/>
<name>A0A221KEC6_VITFI</name>